<reference evidence="1 2" key="1">
    <citation type="submission" date="2016-03" db="EMBL/GenBank/DDBJ databases">
        <title>Draft genome sequence of Acetobacter malorum CECT 7742, a strain isolated from strawberry vinegar.</title>
        <authorList>
            <person name="Sainz F."/>
            <person name="Mas A."/>
            <person name="Torija M.J."/>
        </authorList>
    </citation>
    <scope>NUCLEOTIDE SEQUENCE [LARGE SCALE GENOMIC DNA]</scope>
    <source>
        <strain evidence="1 2">CECT 7742</strain>
    </source>
</reference>
<name>A0A177GC27_9PROT</name>
<comment type="caution">
    <text evidence="1">The sequence shown here is derived from an EMBL/GenBank/DDBJ whole genome shotgun (WGS) entry which is preliminary data.</text>
</comment>
<gene>
    <name evidence="1" type="ORF">Amal_01477</name>
</gene>
<sequence length="83" mass="9274">MQVAHENIARIEMADFFRFRHIALHQHGDRPRLTSGMHSFQADHTGRQADADDECSTRCHPYAVDAARKKLAGATSTCPEGIL</sequence>
<accession>A0A177GC27</accession>
<dbReference type="EMBL" id="LVHD01000015">
    <property type="protein sequence ID" value="OAG77227.1"/>
    <property type="molecule type" value="Genomic_DNA"/>
</dbReference>
<organism evidence="1 2">
    <name type="scientific">Acetobacter malorum</name>
    <dbReference type="NCBI Taxonomy" id="178901"/>
    <lineage>
        <taxon>Bacteria</taxon>
        <taxon>Pseudomonadati</taxon>
        <taxon>Pseudomonadota</taxon>
        <taxon>Alphaproteobacteria</taxon>
        <taxon>Acetobacterales</taxon>
        <taxon>Acetobacteraceae</taxon>
        <taxon>Acetobacter</taxon>
    </lineage>
</organism>
<evidence type="ECO:0000313" key="1">
    <source>
        <dbReference type="EMBL" id="OAG77227.1"/>
    </source>
</evidence>
<proteinExistence type="predicted"/>
<dbReference type="Proteomes" id="UP000077349">
    <property type="component" value="Unassembled WGS sequence"/>
</dbReference>
<evidence type="ECO:0000313" key="2">
    <source>
        <dbReference type="Proteomes" id="UP000077349"/>
    </source>
</evidence>
<protein>
    <submittedName>
        <fullName evidence="1">Uncharacterized protein</fullName>
    </submittedName>
</protein>
<dbReference type="AlphaFoldDB" id="A0A177GC27"/>